<sequence length="133" mass="15043">MQGSCDVPAVRCSSGKHYHTPRRPPYPATRRSCQAGVQLRRRSQGENFTSCFCWVDFLSGTEQKADPTVRRRGTVLAHPSDSDSLIGFGRETRCLFIVQHTVIAQPLLPSCCGRCGWHNEYCWKGGRDQREKD</sequence>
<proteinExistence type="predicted"/>
<evidence type="ECO:0000313" key="2">
    <source>
        <dbReference type="Proteomes" id="UP000324222"/>
    </source>
</evidence>
<dbReference type="AlphaFoldDB" id="A0A5B7FC77"/>
<comment type="caution">
    <text evidence="1">The sequence shown here is derived from an EMBL/GenBank/DDBJ whole genome shotgun (WGS) entry which is preliminary data.</text>
</comment>
<evidence type="ECO:0000313" key="1">
    <source>
        <dbReference type="EMBL" id="MPC43115.1"/>
    </source>
</evidence>
<reference evidence="1 2" key="1">
    <citation type="submission" date="2019-05" db="EMBL/GenBank/DDBJ databases">
        <title>Another draft genome of Portunus trituberculatus and its Hox gene families provides insights of decapod evolution.</title>
        <authorList>
            <person name="Jeong J.-H."/>
            <person name="Song I."/>
            <person name="Kim S."/>
            <person name="Choi T."/>
            <person name="Kim D."/>
            <person name="Ryu S."/>
            <person name="Kim W."/>
        </authorList>
    </citation>
    <scope>NUCLEOTIDE SEQUENCE [LARGE SCALE GENOMIC DNA]</scope>
    <source>
        <tissue evidence="1">Muscle</tissue>
    </source>
</reference>
<organism evidence="1 2">
    <name type="scientific">Portunus trituberculatus</name>
    <name type="common">Swimming crab</name>
    <name type="synonym">Neptunus trituberculatus</name>
    <dbReference type="NCBI Taxonomy" id="210409"/>
    <lineage>
        <taxon>Eukaryota</taxon>
        <taxon>Metazoa</taxon>
        <taxon>Ecdysozoa</taxon>
        <taxon>Arthropoda</taxon>
        <taxon>Crustacea</taxon>
        <taxon>Multicrustacea</taxon>
        <taxon>Malacostraca</taxon>
        <taxon>Eumalacostraca</taxon>
        <taxon>Eucarida</taxon>
        <taxon>Decapoda</taxon>
        <taxon>Pleocyemata</taxon>
        <taxon>Brachyura</taxon>
        <taxon>Eubrachyura</taxon>
        <taxon>Portunoidea</taxon>
        <taxon>Portunidae</taxon>
        <taxon>Portuninae</taxon>
        <taxon>Portunus</taxon>
    </lineage>
</organism>
<dbReference type="EMBL" id="VSRR010005692">
    <property type="protein sequence ID" value="MPC43115.1"/>
    <property type="molecule type" value="Genomic_DNA"/>
</dbReference>
<protein>
    <submittedName>
        <fullName evidence="1">Uncharacterized protein</fullName>
    </submittedName>
</protein>
<keyword evidence="2" id="KW-1185">Reference proteome</keyword>
<gene>
    <name evidence="1" type="ORF">E2C01_036753</name>
</gene>
<dbReference type="Proteomes" id="UP000324222">
    <property type="component" value="Unassembled WGS sequence"/>
</dbReference>
<name>A0A5B7FC77_PORTR</name>
<accession>A0A5B7FC77</accession>